<feature type="compositionally biased region" description="Low complexity" evidence="1">
    <location>
        <begin position="79"/>
        <end position="88"/>
    </location>
</feature>
<accession>A0A9W6RM30</accession>
<organism evidence="2 3">
    <name type="scientific">Actinoallomurus iriomotensis</name>
    <dbReference type="NCBI Taxonomy" id="478107"/>
    <lineage>
        <taxon>Bacteria</taxon>
        <taxon>Bacillati</taxon>
        <taxon>Actinomycetota</taxon>
        <taxon>Actinomycetes</taxon>
        <taxon>Streptosporangiales</taxon>
        <taxon>Thermomonosporaceae</taxon>
        <taxon>Actinoallomurus</taxon>
    </lineage>
</organism>
<reference evidence="2" key="1">
    <citation type="submission" date="2023-03" db="EMBL/GenBank/DDBJ databases">
        <title>Actinoallomurus iriomotensis NBRC 103681.</title>
        <authorList>
            <person name="Ichikawa N."/>
            <person name="Sato H."/>
            <person name="Tonouchi N."/>
        </authorList>
    </citation>
    <scope>NUCLEOTIDE SEQUENCE</scope>
    <source>
        <strain evidence="2">NBRC 103681</strain>
    </source>
</reference>
<evidence type="ECO:0000313" key="2">
    <source>
        <dbReference type="EMBL" id="GLY76517.1"/>
    </source>
</evidence>
<name>A0A9W6RM30_9ACTN</name>
<protein>
    <submittedName>
        <fullName evidence="2">Uncharacterized protein</fullName>
    </submittedName>
</protein>
<dbReference type="Proteomes" id="UP001165135">
    <property type="component" value="Unassembled WGS sequence"/>
</dbReference>
<dbReference type="EMBL" id="BSTJ01000006">
    <property type="protein sequence ID" value="GLY76517.1"/>
    <property type="molecule type" value="Genomic_DNA"/>
</dbReference>
<feature type="region of interest" description="Disordered" evidence="1">
    <location>
        <begin position="1"/>
        <end position="88"/>
    </location>
</feature>
<evidence type="ECO:0000313" key="3">
    <source>
        <dbReference type="Proteomes" id="UP001165135"/>
    </source>
</evidence>
<dbReference type="AlphaFoldDB" id="A0A9W6RM30"/>
<sequence length="88" mass="9426">MALTEYAQPAVERRDRSGGSPAQLRHDEPGPFRRVRCPRRAQRRGVTADDLAALTNYPPGSQIPGVQGGVSRIGDGDGLADTTLDNGR</sequence>
<feature type="compositionally biased region" description="Basic residues" evidence="1">
    <location>
        <begin position="33"/>
        <end position="43"/>
    </location>
</feature>
<comment type="caution">
    <text evidence="2">The sequence shown here is derived from an EMBL/GenBank/DDBJ whole genome shotgun (WGS) entry which is preliminary data.</text>
</comment>
<proteinExistence type="predicted"/>
<evidence type="ECO:0000256" key="1">
    <source>
        <dbReference type="SAM" id="MobiDB-lite"/>
    </source>
</evidence>
<gene>
    <name evidence="2" type="ORF">Airi01_047840</name>
</gene>